<name>A0A4R6RWH4_9MICO</name>
<dbReference type="SUPFAM" id="SSF52499">
    <property type="entry name" value="Isochorismatase-like hydrolases"/>
    <property type="match status" value="1"/>
</dbReference>
<sequence>MTPTPTTALLLVDVINSFYEPGQPNYYPEVAATLPALASLRDTARARDALVVHAVERHYRGLADFEFDKLPRHHEAGAHDADFFPGFEPEARVREIVVPKRRYSAFYATDLDLVLREQGITRVIVAGVKTNVCIRATVQDAFAGGFEVVVPREATNSNRPHLAEASLEDIERYFGSVVTLHEAEALL</sequence>
<dbReference type="Gene3D" id="3.40.50.850">
    <property type="entry name" value="Isochorismatase-like"/>
    <property type="match status" value="1"/>
</dbReference>
<evidence type="ECO:0000313" key="3">
    <source>
        <dbReference type="EMBL" id="TDP91392.1"/>
    </source>
</evidence>
<evidence type="ECO:0000313" key="4">
    <source>
        <dbReference type="Proteomes" id="UP000295601"/>
    </source>
</evidence>
<dbReference type="Proteomes" id="UP000295601">
    <property type="component" value="Unassembled WGS sequence"/>
</dbReference>
<dbReference type="PANTHER" id="PTHR43540">
    <property type="entry name" value="PEROXYUREIDOACRYLATE/UREIDOACRYLATE AMIDOHYDROLASE-RELATED"/>
    <property type="match status" value="1"/>
</dbReference>
<dbReference type="AlphaFoldDB" id="A0A4R6RWH4"/>
<feature type="domain" description="Isochorismatase-like" evidence="2">
    <location>
        <begin position="7"/>
        <end position="181"/>
    </location>
</feature>
<dbReference type="GO" id="GO:0016787">
    <property type="term" value="F:hydrolase activity"/>
    <property type="evidence" value="ECO:0007669"/>
    <property type="project" value="UniProtKB-KW"/>
</dbReference>
<organism evidence="3 4">
    <name type="scientific">Leucobacter luti</name>
    <dbReference type="NCBI Taxonomy" id="340320"/>
    <lineage>
        <taxon>Bacteria</taxon>
        <taxon>Bacillati</taxon>
        <taxon>Actinomycetota</taxon>
        <taxon>Actinomycetes</taxon>
        <taxon>Micrococcales</taxon>
        <taxon>Microbacteriaceae</taxon>
        <taxon>Leucobacter</taxon>
    </lineage>
</organism>
<comment type="caution">
    <text evidence="3">The sequence shown here is derived from an EMBL/GenBank/DDBJ whole genome shotgun (WGS) entry which is preliminary data.</text>
</comment>
<keyword evidence="1" id="KW-0378">Hydrolase</keyword>
<dbReference type="PANTHER" id="PTHR43540:SF6">
    <property type="entry name" value="ISOCHORISMATASE-LIKE DOMAIN-CONTAINING PROTEIN"/>
    <property type="match status" value="1"/>
</dbReference>
<dbReference type="InterPro" id="IPR050272">
    <property type="entry name" value="Isochorismatase-like_hydrls"/>
</dbReference>
<dbReference type="Pfam" id="PF00857">
    <property type="entry name" value="Isochorismatase"/>
    <property type="match status" value="1"/>
</dbReference>
<keyword evidence="4" id="KW-1185">Reference proteome</keyword>
<evidence type="ECO:0000256" key="1">
    <source>
        <dbReference type="ARBA" id="ARBA00022801"/>
    </source>
</evidence>
<dbReference type="EMBL" id="SNYA01000005">
    <property type="protein sequence ID" value="TDP91392.1"/>
    <property type="molecule type" value="Genomic_DNA"/>
</dbReference>
<dbReference type="CDD" id="cd00431">
    <property type="entry name" value="cysteine_hydrolases"/>
    <property type="match status" value="1"/>
</dbReference>
<dbReference type="OrthoDB" id="3174612at2"/>
<accession>A0A4R6RWH4</accession>
<dbReference type="RefSeq" id="WP_132202760.1">
    <property type="nucleotide sequence ID" value="NZ_JAOQNO010000001.1"/>
</dbReference>
<dbReference type="InterPro" id="IPR000868">
    <property type="entry name" value="Isochorismatase-like_dom"/>
</dbReference>
<dbReference type="InterPro" id="IPR036380">
    <property type="entry name" value="Isochorismatase-like_sf"/>
</dbReference>
<protein>
    <submittedName>
        <fullName evidence="3">Nicotinamidase-related amidase</fullName>
    </submittedName>
</protein>
<proteinExistence type="predicted"/>
<evidence type="ECO:0000259" key="2">
    <source>
        <dbReference type="Pfam" id="PF00857"/>
    </source>
</evidence>
<reference evidence="3 4" key="1">
    <citation type="submission" date="2019-03" db="EMBL/GenBank/DDBJ databases">
        <title>Genomic analyses of the natural microbiome of Caenorhabditis elegans.</title>
        <authorList>
            <person name="Samuel B."/>
        </authorList>
    </citation>
    <scope>NUCLEOTIDE SEQUENCE [LARGE SCALE GENOMIC DNA]</scope>
    <source>
        <strain evidence="3 4">JUb18</strain>
    </source>
</reference>
<gene>
    <name evidence="3" type="ORF">EDF62_2007</name>
</gene>